<evidence type="ECO:0000256" key="4">
    <source>
        <dbReference type="ARBA" id="ARBA00022842"/>
    </source>
</evidence>
<dbReference type="GO" id="GO:0005829">
    <property type="term" value="C:cytosol"/>
    <property type="evidence" value="ECO:0007669"/>
    <property type="project" value="TreeGrafter"/>
</dbReference>
<evidence type="ECO:0000313" key="17">
    <source>
        <dbReference type="Proteomes" id="UP000064967"/>
    </source>
</evidence>
<proteinExistence type="inferred from homology"/>
<dbReference type="EC" id="5.4.2.10" evidence="6 8"/>
<reference evidence="16 17" key="1">
    <citation type="submission" date="2015-08" db="EMBL/GenBank/DDBJ databases">
        <authorList>
            <person name="Babu N.S."/>
            <person name="Beckwith C.J."/>
            <person name="Beseler K.G."/>
            <person name="Brison A."/>
            <person name="Carone J.V."/>
            <person name="Caskin T.P."/>
            <person name="Diamond M."/>
            <person name="Durham M.E."/>
            <person name="Foxe J.M."/>
            <person name="Go M."/>
            <person name="Henderson B.A."/>
            <person name="Jones I.B."/>
            <person name="McGettigan J.A."/>
            <person name="Micheletti S.J."/>
            <person name="Nasrallah M.E."/>
            <person name="Ortiz D."/>
            <person name="Piller C.R."/>
            <person name="Privatt S.R."/>
            <person name="Schneider S.L."/>
            <person name="Sharp S."/>
            <person name="Smith T.C."/>
            <person name="Stanton J.D."/>
            <person name="Ullery H.E."/>
            <person name="Wilson R.J."/>
            <person name="Serrano M.G."/>
            <person name="Buck G."/>
            <person name="Lee V."/>
            <person name="Wang Y."/>
            <person name="Carvalho R."/>
            <person name="Voegtly L."/>
            <person name="Shi R."/>
            <person name="Duckworth R."/>
            <person name="Johnson A."/>
            <person name="Loviza R."/>
            <person name="Walstead R."/>
            <person name="Shah Z."/>
            <person name="Kiflezghi M."/>
            <person name="Wade K."/>
            <person name="Ball S.L."/>
            <person name="Bradley K.W."/>
            <person name="Asai D.J."/>
            <person name="Bowman C.A."/>
            <person name="Russell D.A."/>
            <person name="Pope W.H."/>
            <person name="Jacobs-Sera D."/>
            <person name="Hendrix R.W."/>
            <person name="Hatfull G.F."/>
        </authorList>
    </citation>
    <scope>NUCLEOTIDE SEQUENCE [LARGE SCALE GENOMIC DNA]</scope>
    <source>
        <strain evidence="16 17">DSM 27648</strain>
    </source>
</reference>
<dbReference type="InterPro" id="IPR005841">
    <property type="entry name" value="Alpha-D-phosphohexomutase_SF"/>
</dbReference>
<evidence type="ECO:0000256" key="8">
    <source>
        <dbReference type="HAMAP-Rule" id="MF_01554"/>
    </source>
</evidence>
<dbReference type="HAMAP" id="MF_01554_B">
    <property type="entry name" value="GlmM_B"/>
    <property type="match status" value="1"/>
</dbReference>
<comment type="PTM">
    <text evidence="8">Activated by phosphorylation.</text>
</comment>
<dbReference type="PATRIC" id="fig|1391654.3.peg.7898"/>
<feature type="region of interest" description="Disordered" evidence="11">
    <location>
        <begin position="1"/>
        <end position="93"/>
    </location>
</feature>
<evidence type="ECO:0000256" key="6">
    <source>
        <dbReference type="ARBA" id="ARBA00066330"/>
    </source>
</evidence>
<evidence type="ECO:0000256" key="7">
    <source>
        <dbReference type="ARBA" id="ARBA00068193"/>
    </source>
</evidence>
<dbReference type="InterPro" id="IPR005844">
    <property type="entry name" value="A-D-PHexomutase_a/b/a-I"/>
</dbReference>
<evidence type="ECO:0000256" key="2">
    <source>
        <dbReference type="ARBA" id="ARBA00022553"/>
    </source>
</evidence>
<dbReference type="FunFam" id="3.40.120.10:FF:000002">
    <property type="entry name" value="Phosphoglucosamine mutase"/>
    <property type="match status" value="1"/>
</dbReference>
<keyword evidence="5 8" id="KW-0413">Isomerase</keyword>
<dbReference type="GO" id="GO:0006048">
    <property type="term" value="P:UDP-N-acetylglucosamine biosynthetic process"/>
    <property type="evidence" value="ECO:0007669"/>
    <property type="project" value="TreeGrafter"/>
</dbReference>
<dbReference type="STRING" id="1391654.AKJ09_07791"/>
<feature type="binding site" evidence="8">
    <location>
        <position position="335"/>
    </location>
    <ligand>
        <name>Mg(2+)</name>
        <dbReference type="ChEBI" id="CHEBI:18420"/>
    </ligand>
</feature>
<feature type="binding site" evidence="8">
    <location>
        <position position="337"/>
    </location>
    <ligand>
        <name>Mg(2+)</name>
        <dbReference type="ChEBI" id="CHEBI:18420"/>
    </ligand>
</feature>
<dbReference type="Proteomes" id="UP000064967">
    <property type="component" value="Chromosome"/>
</dbReference>
<dbReference type="CDD" id="cd05802">
    <property type="entry name" value="GlmM"/>
    <property type="match status" value="1"/>
</dbReference>
<dbReference type="InterPro" id="IPR005843">
    <property type="entry name" value="A-D-PHexomutase_C"/>
</dbReference>
<feature type="compositionally biased region" description="Low complexity" evidence="11">
    <location>
        <begin position="62"/>
        <end position="76"/>
    </location>
</feature>
<comment type="function">
    <text evidence="8 10">Catalyzes the conversion of glucosamine-6-phosphate to glucosamine-1-phosphate.</text>
</comment>
<protein>
    <recommendedName>
        <fullName evidence="7 8">Phosphoglucosamine mutase</fullName>
        <ecNumber evidence="6 8">5.4.2.10</ecNumber>
    </recommendedName>
</protein>
<dbReference type="Pfam" id="PF00408">
    <property type="entry name" value="PGM_PMM_IV"/>
    <property type="match status" value="1"/>
</dbReference>
<evidence type="ECO:0000256" key="3">
    <source>
        <dbReference type="ARBA" id="ARBA00022723"/>
    </source>
</evidence>
<dbReference type="GO" id="GO:0000287">
    <property type="term" value="F:magnesium ion binding"/>
    <property type="evidence" value="ECO:0007669"/>
    <property type="project" value="UniProtKB-UniRule"/>
</dbReference>
<dbReference type="InterPro" id="IPR005846">
    <property type="entry name" value="A-D-PHexomutase_a/b/a-III"/>
</dbReference>
<dbReference type="GO" id="GO:0005975">
    <property type="term" value="P:carbohydrate metabolic process"/>
    <property type="evidence" value="ECO:0007669"/>
    <property type="project" value="InterPro"/>
</dbReference>
<evidence type="ECO:0000256" key="10">
    <source>
        <dbReference type="RuleBase" id="RU004327"/>
    </source>
</evidence>
<dbReference type="Gene3D" id="3.40.120.10">
    <property type="entry name" value="Alpha-D-Glucose-1,6-Bisphosphate, subunit A, domain 3"/>
    <property type="match status" value="3"/>
</dbReference>
<dbReference type="InterPro" id="IPR050060">
    <property type="entry name" value="Phosphoglucosamine_mutase"/>
</dbReference>
<feature type="active site" description="Phosphoserine intermediate" evidence="8">
    <location>
        <position position="193"/>
    </location>
</feature>
<feature type="domain" description="Alpha-D-phosphohexomutase alpha/beta/alpha" evidence="13">
    <location>
        <begin position="93"/>
        <end position="227"/>
    </location>
</feature>
<evidence type="ECO:0000256" key="11">
    <source>
        <dbReference type="SAM" id="MobiDB-lite"/>
    </source>
</evidence>
<dbReference type="SUPFAM" id="SSF55957">
    <property type="entry name" value="Phosphoglucomutase, C-terminal domain"/>
    <property type="match status" value="1"/>
</dbReference>
<name>A0A0K1Q5W3_9BACT</name>
<comment type="cofactor">
    <cofactor evidence="8">
        <name>Mg(2+)</name>
        <dbReference type="ChEBI" id="CHEBI:18420"/>
    </cofactor>
    <text evidence="8">Binds 1 Mg(2+) ion per subunit.</text>
</comment>
<dbReference type="InterPro" id="IPR036900">
    <property type="entry name" value="A-D-PHexomutase_C_sf"/>
</dbReference>
<keyword evidence="17" id="KW-1185">Reference proteome</keyword>
<feature type="modified residue" description="Phosphoserine" evidence="8">
    <location>
        <position position="193"/>
    </location>
</feature>
<dbReference type="PANTHER" id="PTHR42946">
    <property type="entry name" value="PHOSPHOHEXOSE MUTASE"/>
    <property type="match status" value="1"/>
</dbReference>
<evidence type="ECO:0000259" key="15">
    <source>
        <dbReference type="Pfam" id="PF02880"/>
    </source>
</evidence>
<dbReference type="Gene3D" id="3.30.310.50">
    <property type="entry name" value="Alpha-D-phosphohexomutase, C-terminal domain"/>
    <property type="match status" value="1"/>
</dbReference>
<comment type="catalytic activity">
    <reaction evidence="8 10">
        <text>alpha-D-glucosamine 1-phosphate = D-glucosamine 6-phosphate</text>
        <dbReference type="Rhea" id="RHEA:23424"/>
        <dbReference type="ChEBI" id="CHEBI:58516"/>
        <dbReference type="ChEBI" id="CHEBI:58725"/>
        <dbReference type="EC" id="5.4.2.10"/>
    </reaction>
</comment>
<dbReference type="InterPro" id="IPR016055">
    <property type="entry name" value="A-D-PHexomutase_a/b/a-I/II/III"/>
</dbReference>
<keyword evidence="2 8" id="KW-0597">Phosphoprotein</keyword>
<keyword evidence="4 8" id="KW-0460">Magnesium</keyword>
<dbReference type="PANTHER" id="PTHR42946:SF1">
    <property type="entry name" value="PHOSPHOGLUCOMUTASE (ALPHA-D-GLUCOSE-1,6-BISPHOSPHATE-DEPENDENT)"/>
    <property type="match status" value="1"/>
</dbReference>
<dbReference type="NCBIfam" id="NF008139">
    <property type="entry name" value="PRK10887.1"/>
    <property type="match status" value="1"/>
</dbReference>
<dbReference type="FunFam" id="3.40.120.10:FF:000001">
    <property type="entry name" value="Phosphoglucosamine mutase"/>
    <property type="match status" value="1"/>
</dbReference>
<feature type="compositionally biased region" description="Polar residues" evidence="11">
    <location>
        <begin position="45"/>
        <end position="57"/>
    </location>
</feature>
<dbReference type="InterPro" id="IPR005845">
    <property type="entry name" value="A-D-PHexomutase_a/b/a-II"/>
</dbReference>
<dbReference type="PRINTS" id="PR00509">
    <property type="entry name" value="PGMPMM"/>
</dbReference>
<feature type="domain" description="Alpha-D-phosphohexomutase C-terminal" evidence="12">
    <location>
        <begin position="465"/>
        <end position="535"/>
    </location>
</feature>
<evidence type="ECO:0000259" key="14">
    <source>
        <dbReference type="Pfam" id="PF02879"/>
    </source>
</evidence>
<evidence type="ECO:0000256" key="1">
    <source>
        <dbReference type="ARBA" id="ARBA00010231"/>
    </source>
</evidence>
<evidence type="ECO:0000256" key="9">
    <source>
        <dbReference type="RuleBase" id="RU004326"/>
    </source>
</evidence>
<dbReference type="PROSITE" id="PS00710">
    <property type="entry name" value="PGM_PMM"/>
    <property type="match status" value="1"/>
</dbReference>
<feature type="binding site" evidence="8">
    <location>
        <position position="339"/>
    </location>
    <ligand>
        <name>Mg(2+)</name>
        <dbReference type="ChEBI" id="CHEBI:18420"/>
    </ligand>
</feature>
<gene>
    <name evidence="8" type="primary">glmM</name>
    <name evidence="16" type="ORF">AKJ09_07791</name>
</gene>
<dbReference type="AlphaFoldDB" id="A0A0K1Q5W3"/>
<dbReference type="KEGG" id="llu:AKJ09_07791"/>
<evidence type="ECO:0000256" key="5">
    <source>
        <dbReference type="ARBA" id="ARBA00023235"/>
    </source>
</evidence>
<dbReference type="Pfam" id="PF02879">
    <property type="entry name" value="PGM_PMM_II"/>
    <property type="match status" value="1"/>
</dbReference>
<dbReference type="SUPFAM" id="SSF53738">
    <property type="entry name" value="Phosphoglucomutase, first 3 domains"/>
    <property type="match status" value="3"/>
</dbReference>
<dbReference type="InterPro" id="IPR016066">
    <property type="entry name" value="A-D-PHexomutase_CS"/>
</dbReference>
<feature type="binding site" description="via phosphate group" evidence="8">
    <location>
        <position position="193"/>
    </location>
    <ligand>
        <name>Mg(2+)</name>
        <dbReference type="ChEBI" id="CHEBI:18420"/>
    </ligand>
</feature>
<dbReference type="NCBIfam" id="TIGR01455">
    <property type="entry name" value="glmM"/>
    <property type="match status" value="1"/>
</dbReference>
<sequence length="542" mass="56891">MGDSVTSKKTRAIGGGRTTKIDGKKNKALLHAGPKAEGKAKGKASTQANGNGSSEKPTLNGRLSLRPPSPASMASPVAGSRARKSTKPQVATRQLFGTDGIRGTANEAPMTPELALALGKAVAYVAGRNKAHTPRVLIGKDTRLSGYMIEQAIAAGICSMGARVILCGPIPTPAVAQLTVSMRADAGIVISASHNPYQDNGIKIFGDDGFKLPDDQEIEIERLMANDALLGPRPTGPGIGKASRLDDAGGRYVVFAKATFPRGLTLDNTRVVIDAAHGAAYKVAPLVFGELGASVTSIGVKPNGVNINKDSGALHPDNVRAEVVKRGAHIGIALDGDADRLIVIDEKGQIVDGDVVMAMCACRMLDDGQLGKKTLVATVMSNLGLERAITSRGGKLVRTQVGDRYVVEAMRNGGFNLGGEQSGHLIFLDHASTGDGIVAALQVLAIMVRTGRPLSELAKEAMERVPQVLENVTLRARQPLEQMRHLSLGTAKVKDALGADGRVLVRWSGTEPKLRIMLEGPNEDLLRTWAGDLAAAAKRDVP</sequence>
<dbReference type="EMBL" id="CP012333">
    <property type="protein sequence ID" value="AKV01128.1"/>
    <property type="molecule type" value="Genomic_DNA"/>
</dbReference>
<evidence type="ECO:0000259" key="12">
    <source>
        <dbReference type="Pfam" id="PF00408"/>
    </source>
</evidence>
<feature type="domain" description="Alpha-D-phosphohexomutase alpha/beta/alpha" evidence="14">
    <location>
        <begin position="263"/>
        <end position="348"/>
    </location>
</feature>
<keyword evidence="3 8" id="KW-0479">Metal-binding</keyword>
<accession>A0A0K1Q5W3</accession>
<dbReference type="GO" id="GO:0008966">
    <property type="term" value="F:phosphoglucosamine mutase activity"/>
    <property type="evidence" value="ECO:0007669"/>
    <property type="project" value="UniProtKB-UniRule"/>
</dbReference>
<dbReference type="Pfam" id="PF02880">
    <property type="entry name" value="PGM_PMM_III"/>
    <property type="match status" value="1"/>
</dbReference>
<comment type="similarity">
    <text evidence="1 8 9">Belongs to the phosphohexose mutase family.</text>
</comment>
<dbReference type="Pfam" id="PF02878">
    <property type="entry name" value="PGM_PMM_I"/>
    <property type="match status" value="1"/>
</dbReference>
<dbReference type="InterPro" id="IPR006352">
    <property type="entry name" value="GlmM_bact"/>
</dbReference>
<evidence type="ECO:0000313" key="16">
    <source>
        <dbReference type="EMBL" id="AKV01128.1"/>
    </source>
</evidence>
<dbReference type="GO" id="GO:0009252">
    <property type="term" value="P:peptidoglycan biosynthetic process"/>
    <property type="evidence" value="ECO:0007669"/>
    <property type="project" value="TreeGrafter"/>
</dbReference>
<feature type="domain" description="Alpha-D-phosphohexomutase alpha/beta/alpha" evidence="15">
    <location>
        <begin position="352"/>
        <end position="464"/>
    </location>
</feature>
<dbReference type="GO" id="GO:0004615">
    <property type="term" value="F:phosphomannomutase activity"/>
    <property type="evidence" value="ECO:0007669"/>
    <property type="project" value="TreeGrafter"/>
</dbReference>
<organism evidence="16 17">
    <name type="scientific">Labilithrix luteola</name>
    <dbReference type="NCBI Taxonomy" id="1391654"/>
    <lineage>
        <taxon>Bacteria</taxon>
        <taxon>Pseudomonadati</taxon>
        <taxon>Myxococcota</taxon>
        <taxon>Polyangia</taxon>
        <taxon>Polyangiales</taxon>
        <taxon>Labilitrichaceae</taxon>
        <taxon>Labilithrix</taxon>
    </lineage>
</organism>
<evidence type="ECO:0000259" key="13">
    <source>
        <dbReference type="Pfam" id="PF02878"/>
    </source>
</evidence>